<dbReference type="AlphaFoldDB" id="A0A7X0C0T2"/>
<sequence>MKYMLLMQFSERDNLPPIDTWPAEDVKAHIQFMYELNNELTAAGELVSGEGLAEPDQARIVRARRGGAPVVTDGPFPETKEFLVGWWIVDVESHERAIELAARISAAPGPDGRPLNMPIEVRQVMAGPPEEL</sequence>
<dbReference type="PANTHER" id="PTHR35174">
    <property type="entry name" value="BLL7171 PROTEIN-RELATED"/>
    <property type="match status" value="1"/>
</dbReference>
<feature type="domain" description="YCII-related" evidence="2">
    <location>
        <begin position="1"/>
        <end position="106"/>
    </location>
</feature>
<organism evidence="3 4">
    <name type="scientific">Nonomuraea muscovyensis</name>
    <dbReference type="NCBI Taxonomy" id="1124761"/>
    <lineage>
        <taxon>Bacteria</taxon>
        <taxon>Bacillati</taxon>
        <taxon>Actinomycetota</taxon>
        <taxon>Actinomycetes</taxon>
        <taxon>Streptosporangiales</taxon>
        <taxon>Streptosporangiaceae</taxon>
        <taxon>Nonomuraea</taxon>
    </lineage>
</organism>
<keyword evidence="4" id="KW-1185">Reference proteome</keyword>
<dbReference type="RefSeq" id="WP_185083544.1">
    <property type="nucleotide sequence ID" value="NZ_JACHJB010000001.1"/>
</dbReference>
<dbReference type="Pfam" id="PF03795">
    <property type="entry name" value="YCII"/>
    <property type="match status" value="1"/>
</dbReference>
<dbReference type="PANTHER" id="PTHR35174:SF3">
    <property type="entry name" value="BLL7171 PROTEIN"/>
    <property type="match status" value="1"/>
</dbReference>
<protein>
    <recommendedName>
        <fullName evidence="2">YCII-related domain-containing protein</fullName>
    </recommendedName>
</protein>
<comment type="similarity">
    <text evidence="1">Belongs to the YciI family.</text>
</comment>
<gene>
    <name evidence="3" type="ORF">FHU36_002140</name>
</gene>
<proteinExistence type="inferred from homology"/>
<comment type="caution">
    <text evidence="3">The sequence shown here is derived from an EMBL/GenBank/DDBJ whole genome shotgun (WGS) entry which is preliminary data.</text>
</comment>
<evidence type="ECO:0000313" key="3">
    <source>
        <dbReference type="EMBL" id="MBB6345631.1"/>
    </source>
</evidence>
<reference evidence="3 4" key="1">
    <citation type="submission" date="2020-08" db="EMBL/GenBank/DDBJ databases">
        <title>Sequencing the genomes of 1000 actinobacteria strains.</title>
        <authorList>
            <person name="Klenk H.-P."/>
        </authorList>
    </citation>
    <scope>NUCLEOTIDE SEQUENCE [LARGE SCALE GENOMIC DNA]</scope>
    <source>
        <strain evidence="3 4">DSM 45913</strain>
    </source>
</reference>
<evidence type="ECO:0000313" key="4">
    <source>
        <dbReference type="Proteomes" id="UP000583800"/>
    </source>
</evidence>
<dbReference type="Gene3D" id="3.30.70.1060">
    <property type="entry name" value="Dimeric alpha+beta barrel"/>
    <property type="match status" value="1"/>
</dbReference>
<dbReference type="InterPro" id="IPR011008">
    <property type="entry name" value="Dimeric_a/b-barrel"/>
</dbReference>
<evidence type="ECO:0000256" key="1">
    <source>
        <dbReference type="ARBA" id="ARBA00007689"/>
    </source>
</evidence>
<dbReference type="InterPro" id="IPR005545">
    <property type="entry name" value="YCII"/>
</dbReference>
<name>A0A7X0C0T2_9ACTN</name>
<dbReference type="EMBL" id="JACHJB010000001">
    <property type="protein sequence ID" value="MBB6345631.1"/>
    <property type="molecule type" value="Genomic_DNA"/>
</dbReference>
<accession>A0A7X0C0T2</accession>
<dbReference type="SUPFAM" id="SSF54909">
    <property type="entry name" value="Dimeric alpha+beta barrel"/>
    <property type="match status" value="1"/>
</dbReference>
<dbReference type="Proteomes" id="UP000583800">
    <property type="component" value="Unassembled WGS sequence"/>
</dbReference>
<evidence type="ECO:0000259" key="2">
    <source>
        <dbReference type="Pfam" id="PF03795"/>
    </source>
</evidence>